<reference evidence="2" key="1">
    <citation type="journal article" date="2009" name="Genome Res.">
        <title>Comparative genomic analyses of the human fungal pathogens Coccidioides and their relatives.</title>
        <authorList>
            <person name="Sharpton T.J."/>
            <person name="Stajich J.E."/>
            <person name="Rounsley S.D."/>
            <person name="Gardner M.J."/>
            <person name="Wortman J.R."/>
            <person name="Jordar V.S."/>
            <person name="Maiti R."/>
            <person name="Kodira C.D."/>
            <person name="Neafsey D.E."/>
            <person name="Zeng Q."/>
            <person name="Hung C.-Y."/>
            <person name="McMahan C."/>
            <person name="Muszewska A."/>
            <person name="Grynberg M."/>
            <person name="Mandel M.A."/>
            <person name="Kellner E.M."/>
            <person name="Barker B.M."/>
            <person name="Galgiani J.N."/>
            <person name="Orbach M.J."/>
            <person name="Kirkland T.N."/>
            <person name="Cole G.T."/>
            <person name="Henn M.R."/>
            <person name="Birren B.W."/>
            <person name="Taylor J.W."/>
        </authorList>
    </citation>
    <scope>NUCLEOTIDE SEQUENCE [LARGE SCALE GENOMIC DNA]</scope>
    <source>
        <strain evidence="2">UAMH 1704</strain>
    </source>
</reference>
<sequence>MDLPNFLLGQDDEDEVRQMIEALPPGSSEYDAEGLDAEDVEELLQRHLSIAPAIEHIDSVGKQHNMDQYVVFKNMAPDAIRNFSNKKHLGHIKDFTDHCLIIVMPSREHEVAASIFQRFVFLKLDEMRPDFSLNLKPCGTAEVQGATRGKGPDVSYLPRTLPAARSDKWPSLVLEVGYSESATKLRNDASWWLTESQGEVRVVATLTIFRNHRVHLEVWKLREGAHPHPIKTQEAIVTKSAHGYSASAALVIHFPELFLRDPTDNGERDIVFNREDLEQLVESVLE</sequence>
<dbReference type="OrthoDB" id="76567at2759"/>
<evidence type="ECO:0000313" key="2">
    <source>
        <dbReference type="Proteomes" id="UP000002058"/>
    </source>
</evidence>
<evidence type="ECO:0000313" key="1">
    <source>
        <dbReference type="EMBL" id="EEP82648.1"/>
    </source>
</evidence>
<dbReference type="OMA" id="ASWWLTE"/>
<dbReference type="Proteomes" id="UP000002058">
    <property type="component" value="Unassembled WGS sequence"/>
</dbReference>
<evidence type="ECO:0008006" key="3">
    <source>
        <dbReference type="Google" id="ProtNLM"/>
    </source>
</evidence>
<organism evidence="1 2">
    <name type="scientific">Uncinocarpus reesii (strain UAMH 1704)</name>
    <dbReference type="NCBI Taxonomy" id="336963"/>
    <lineage>
        <taxon>Eukaryota</taxon>
        <taxon>Fungi</taxon>
        <taxon>Dikarya</taxon>
        <taxon>Ascomycota</taxon>
        <taxon>Pezizomycotina</taxon>
        <taxon>Eurotiomycetes</taxon>
        <taxon>Eurotiomycetidae</taxon>
        <taxon>Onygenales</taxon>
        <taxon>Onygenaceae</taxon>
        <taxon>Uncinocarpus</taxon>
    </lineage>
</organism>
<dbReference type="VEuPathDB" id="FungiDB:UREG_07513"/>
<dbReference type="eggNOG" id="ENOG502RKSP">
    <property type="taxonomic scope" value="Eukaryota"/>
</dbReference>
<dbReference type="GeneID" id="8443883"/>
<gene>
    <name evidence="1" type="ORF">UREG_07513</name>
</gene>
<name>C4JZB2_UNCRE</name>
<dbReference type="EMBL" id="CH476619">
    <property type="protein sequence ID" value="EEP82648.1"/>
    <property type="molecule type" value="Genomic_DNA"/>
</dbReference>
<dbReference type="AlphaFoldDB" id="C4JZB2"/>
<accession>C4JZB2</accession>
<dbReference type="KEGG" id="ure:UREG_07513"/>
<dbReference type="RefSeq" id="XP_002582740.1">
    <property type="nucleotide sequence ID" value="XM_002582694.1"/>
</dbReference>
<protein>
    <recommendedName>
        <fullName evidence="3">Restriction endonuclease domain-containing protein</fullName>
    </recommendedName>
</protein>
<keyword evidence="2" id="KW-1185">Reference proteome</keyword>
<dbReference type="HOGENOM" id="CLU_058490_3_2_1"/>
<dbReference type="InParanoid" id="C4JZB2"/>
<proteinExistence type="predicted"/>